<dbReference type="InterPro" id="IPR007412">
    <property type="entry name" value="FlgM"/>
</dbReference>
<comment type="similarity">
    <text evidence="1">Belongs to the FlgM family.</text>
</comment>
<dbReference type="KEGG" id="krd:A3780_18175"/>
<feature type="region of interest" description="Disordered" evidence="9">
    <location>
        <begin position="1"/>
        <end position="58"/>
    </location>
</feature>
<dbReference type="RefSeq" id="WP_007370618.1">
    <property type="nucleotide sequence ID" value="NZ_CABVLS010000011.1"/>
</dbReference>
<evidence type="ECO:0000256" key="7">
    <source>
        <dbReference type="ARBA" id="ARBA00024739"/>
    </source>
</evidence>
<protein>
    <recommendedName>
        <fullName evidence="2">Negative regulator of flagellin synthesis</fullName>
    </recommendedName>
    <alternativeName>
        <fullName evidence="8">Anti-sigma-28 factor</fullName>
    </alternativeName>
</protein>
<feature type="compositionally biased region" description="Polar residues" evidence="9">
    <location>
        <begin position="40"/>
        <end position="56"/>
    </location>
</feature>
<keyword evidence="6" id="KW-0804">Transcription</keyword>
<evidence type="ECO:0000313" key="13">
    <source>
        <dbReference type="Proteomes" id="UP000198760"/>
    </source>
</evidence>
<name>A0AAX2EQS0_9ENTR</name>
<dbReference type="AlphaFoldDB" id="A0AAX2EQS0"/>
<dbReference type="Pfam" id="PF04316">
    <property type="entry name" value="FlgM"/>
    <property type="match status" value="1"/>
</dbReference>
<organism evidence="11 14">
    <name type="scientific">Kosakonia radicincitans</name>
    <dbReference type="NCBI Taxonomy" id="283686"/>
    <lineage>
        <taxon>Bacteria</taxon>
        <taxon>Pseudomonadati</taxon>
        <taxon>Pseudomonadota</taxon>
        <taxon>Gammaproteobacteria</taxon>
        <taxon>Enterobacterales</taxon>
        <taxon>Enterobacteriaceae</taxon>
        <taxon>Kosakonia</taxon>
    </lineage>
</organism>
<evidence type="ECO:0000256" key="2">
    <source>
        <dbReference type="ARBA" id="ARBA00017823"/>
    </source>
</evidence>
<evidence type="ECO:0000256" key="3">
    <source>
        <dbReference type="ARBA" id="ARBA00022491"/>
    </source>
</evidence>
<feature type="compositionally biased region" description="Basic and acidic residues" evidence="9">
    <location>
        <begin position="22"/>
        <end position="38"/>
    </location>
</feature>
<dbReference type="GO" id="GO:0045892">
    <property type="term" value="P:negative regulation of DNA-templated transcription"/>
    <property type="evidence" value="ECO:0007669"/>
    <property type="project" value="InterPro"/>
</dbReference>
<dbReference type="SUPFAM" id="SSF101498">
    <property type="entry name" value="Anti-sigma factor FlgM"/>
    <property type="match status" value="1"/>
</dbReference>
<evidence type="ECO:0000256" key="1">
    <source>
        <dbReference type="ARBA" id="ARBA00005322"/>
    </source>
</evidence>
<dbReference type="InterPro" id="IPR035890">
    <property type="entry name" value="Anti-sigma-28_factor_FlgM_sf"/>
</dbReference>
<evidence type="ECO:0000259" key="10">
    <source>
        <dbReference type="Pfam" id="PF04316"/>
    </source>
</evidence>
<keyword evidence="5" id="KW-0805">Transcription regulation</keyword>
<accession>A0AAX2EQS0</accession>
<keyword evidence="3" id="KW-0678">Repressor</keyword>
<evidence type="ECO:0000256" key="9">
    <source>
        <dbReference type="SAM" id="MobiDB-lite"/>
    </source>
</evidence>
<evidence type="ECO:0000313" key="14">
    <source>
        <dbReference type="Proteomes" id="UP000199173"/>
    </source>
</evidence>
<dbReference type="EMBL" id="FPAV01000003">
    <property type="protein sequence ID" value="SFT70769.1"/>
    <property type="molecule type" value="Genomic_DNA"/>
</dbReference>
<evidence type="ECO:0000256" key="4">
    <source>
        <dbReference type="ARBA" id="ARBA00022795"/>
    </source>
</evidence>
<evidence type="ECO:0000256" key="8">
    <source>
        <dbReference type="ARBA" id="ARBA00030117"/>
    </source>
</evidence>
<gene>
    <name evidence="12" type="ORF">SAMN03159428_01767</name>
    <name evidence="11" type="ORF">SAMN03159514_01773</name>
</gene>
<dbReference type="EMBL" id="FOYJ01000003">
    <property type="protein sequence ID" value="SFR08105.1"/>
    <property type="molecule type" value="Genomic_DNA"/>
</dbReference>
<comment type="caution">
    <text evidence="11">The sequence shown here is derived from an EMBL/GenBank/DDBJ whole genome shotgun (WGS) entry which is preliminary data.</text>
</comment>
<dbReference type="Proteomes" id="UP000198760">
    <property type="component" value="Unassembled WGS sequence"/>
</dbReference>
<keyword evidence="4" id="KW-1005">Bacterial flagellum biogenesis</keyword>
<dbReference type="GO" id="GO:0044781">
    <property type="term" value="P:bacterial-type flagellum organization"/>
    <property type="evidence" value="ECO:0007669"/>
    <property type="project" value="UniProtKB-KW"/>
</dbReference>
<evidence type="ECO:0000256" key="5">
    <source>
        <dbReference type="ARBA" id="ARBA00023015"/>
    </source>
</evidence>
<sequence length="98" mass="10734">MNIERTRQAKPVQATSMQSQSEIRDKNAQASQARKDAAGESSTQVKLSQLTQQFKSDTSRDIDTARVAGIKAKMDAGELTLDSDKIASALVRDIFNFS</sequence>
<dbReference type="NCBIfam" id="TIGR03824">
    <property type="entry name" value="FlgM_jcvi"/>
    <property type="match status" value="1"/>
</dbReference>
<dbReference type="InterPro" id="IPR031316">
    <property type="entry name" value="FlgM_C"/>
</dbReference>
<evidence type="ECO:0000256" key="6">
    <source>
        <dbReference type="ARBA" id="ARBA00023163"/>
    </source>
</evidence>
<evidence type="ECO:0000313" key="12">
    <source>
        <dbReference type="EMBL" id="SFT70769.1"/>
    </source>
</evidence>
<dbReference type="Proteomes" id="UP000199173">
    <property type="component" value="Unassembled WGS sequence"/>
</dbReference>
<evidence type="ECO:0000313" key="11">
    <source>
        <dbReference type="EMBL" id="SFR08105.1"/>
    </source>
</evidence>
<reference evidence="13 14" key="1">
    <citation type="submission" date="2016-10" db="EMBL/GenBank/DDBJ databases">
        <authorList>
            <person name="Varghese N."/>
            <person name="Submissions S."/>
        </authorList>
    </citation>
    <scope>NUCLEOTIDE SEQUENCE [LARGE SCALE GENOMIC DNA]</scope>
    <source>
        <strain evidence="12 13">NFIX06</strain>
        <strain evidence="11 14">NFIX08</strain>
    </source>
</reference>
<proteinExistence type="inferred from homology"/>
<feature type="domain" description="Anti-sigma-28 factor FlgM C-terminal" evidence="10">
    <location>
        <begin position="44"/>
        <end position="91"/>
    </location>
</feature>
<keyword evidence="13" id="KW-1185">Reference proteome</keyword>
<comment type="function">
    <text evidence="7">Responsible for the coupling of flagellin expression to flagellar assembly by preventing expression of the flagellin genes when a component of the middle class of proteins is defective. It negatively regulates flagellar genes by inhibiting the activity of FliA by directly binding to FliA.</text>
</comment>